<dbReference type="SUPFAM" id="SSF52540">
    <property type="entry name" value="P-loop containing nucleoside triphosphate hydrolases"/>
    <property type="match status" value="1"/>
</dbReference>
<comment type="caution">
    <text evidence="3">The sequence shown here is derived from an EMBL/GenBank/DDBJ whole genome shotgun (WGS) entry which is preliminary data.</text>
</comment>
<dbReference type="InterPro" id="IPR008868">
    <property type="entry name" value="TniB"/>
</dbReference>
<protein>
    <submittedName>
        <fullName evidence="3">TniB protein</fullName>
    </submittedName>
</protein>
<gene>
    <name evidence="2" type="ORF">BDD43_0004</name>
    <name evidence="3" type="ORF">BDD43_6067</name>
</gene>
<sequence length="297" mass="33582">MILLTETNPTANVKHEQDERIEYILSDRWIGYPRAKNILQTMEDLMHHPRTFRMPNMLLVAPTNNGKTLLLQKFFDAYKPVITPETKQITIPVLYVQAPPTPNEKAFYANILCALNAPFSPNGSNAMLQLQVIRILKKVETKILIIDEIHHILAGAYLSQRAFLNLIKYLSNELQIVIIGSGIRDAFSAINTDKQLANRFEPAVLPTWKPDGEYFRLLSSFEAMFPLKERSNLTKEEIAIKILSMSGGTIGEISTILKKAAVLAIKSGKECIDLSLLTKINYVGPANRQRQYESMLL</sequence>
<evidence type="ECO:0000313" key="4">
    <source>
        <dbReference type="Proteomes" id="UP000268007"/>
    </source>
</evidence>
<evidence type="ECO:0000313" key="2">
    <source>
        <dbReference type="EMBL" id="RKR79918.1"/>
    </source>
</evidence>
<dbReference type="SMART" id="SM00382">
    <property type="entry name" value="AAA"/>
    <property type="match status" value="1"/>
</dbReference>
<dbReference type="OrthoDB" id="14765at2"/>
<dbReference type="InterPro" id="IPR027417">
    <property type="entry name" value="P-loop_NTPase"/>
</dbReference>
<accession>A0A495JA38</accession>
<evidence type="ECO:0000313" key="3">
    <source>
        <dbReference type="EMBL" id="RKR85787.1"/>
    </source>
</evidence>
<dbReference type="AlphaFoldDB" id="A0A495JA38"/>
<feature type="domain" description="AAA+ ATPase" evidence="1">
    <location>
        <begin position="53"/>
        <end position="202"/>
    </location>
</feature>
<dbReference type="Proteomes" id="UP000268007">
    <property type="component" value="Unassembled WGS sequence"/>
</dbReference>
<dbReference type="EMBL" id="RBKU01000001">
    <property type="protein sequence ID" value="RKR85787.1"/>
    <property type="molecule type" value="Genomic_DNA"/>
</dbReference>
<name>A0A495JA38_9SPHI</name>
<evidence type="ECO:0000259" key="1">
    <source>
        <dbReference type="SMART" id="SM00382"/>
    </source>
</evidence>
<reference evidence="3 4" key="1">
    <citation type="submission" date="2018-10" db="EMBL/GenBank/DDBJ databases">
        <title>Genomic Encyclopedia of Archaeal and Bacterial Type Strains, Phase II (KMG-II): from individual species to whole genera.</title>
        <authorList>
            <person name="Goeker M."/>
        </authorList>
    </citation>
    <scope>NUCLEOTIDE SEQUENCE [LARGE SCALE GENOMIC DNA]</scope>
    <source>
        <strain evidence="3 4">DSM 18602</strain>
    </source>
</reference>
<dbReference type="Pfam" id="PF05621">
    <property type="entry name" value="TniB"/>
    <property type="match status" value="1"/>
</dbReference>
<dbReference type="RefSeq" id="WP_121195520.1">
    <property type="nucleotide sequence ID" value="NZ_RBKU01000001.1"/>
</dbReference>
<organism evidence="3 4">
    <name type="scientific">Mucilaginibacter gracilis</name>
    <dbReference type="NCBI Taxonomy" id="423350"/>
    <lineage>
        <taxon>Bacteria</taxon>
        <taxon>Pseudomonadati</taxon>
        <taxon>Bacteroidota</taxon>
        <taxon>Sphingobacteriia</taxon>
        <taxon>Sphingobacteriales</taxon>
        <taxon>Sphingobacteriaceae</taxon>
        <taxon>Mucilaginibacter</taxon>
    </lineage>
</organism>
<dbReference type="Gene3D" id="3.40.50.300">
    <property type="entry name" value="P-loop containing nucleotide triphosphate hydrolases"/>
    <property type="match status" value="1"/>
</dbReference>
<dbReference type="EMBL" id="RBKU01000001">
    <property type="protein sequence ID" value="RKR79918.1"/>
    <property type="molecule type" value="Genomic_DNA"/>
</dbReference>
<dbReference type="InterPro" id="IPR003593">
    <property type="entry name" value="AAA+_ATPase"/>
</dbReference>
<keyword evidence="4" id="KW-1185">Reference proteome</keyword>
<proteinExistence type="predicted"/>